<sequence>MRRFLLIETPMKIKNALIVTAGLLSLAGLVQCTHYAWKEVRLSPEEKQDYEFWLSTHQRSYHIRLQDGVQTVEMETWEDGKMHDTNEAAGVKMVKKTRRLPVPDKRLNQLIEKFVQTGQFCYDSENDFLRIEGVCLGAGWKSGNKSHSWNLLWEKVQEKLREPYNELNLYLYLSNPQWNQYPEAFPLLTTEPPPHVSPQSPGNMRR</sequence>
<reference evidence="2" key="1">
    <citation type="submission" date="2016-09" db="EMBL/GenBank/DDBJ databases">
        <authorList>
            <person name="Koehorst J."/>
        </authorList>
    </citation>
    <scope>NUCLEOTIDE SEQUENCE [LARGE SCALE GENOMIC DNA]</scope>
</reference>
<gene>
    <name evidence="1" type="ORF">PYTT_1432</name>
</gene>
<dbReference type="AlphaFoldDB" id="A0A1C7PA60"/>
<keyword evidence="2" id="KW-1185">Reference proteome</keyword>
<dbReference type="Proteomes" id="UP000176204">
    <property type="component" value="Chromosome I"/>
</dbReference>
<protein>
    <submittedName>
        <fullName evidence="1">Uncharacterized protein</fullName>
    </submittedName>
</protein>
<dbReference type="KEGG" id="agl:PYTT_1432"/>
<organism evidence="1 2">
    <name type="scientific">Akkermansia glycaniphila</name>
    <dbReference type="NCBI Taxonomy" id="1679444"/>
    <lineage>
        <taxon>Bacteria</taxon>
        <taxon>Pseudomonadati</taxon>
        <taxon>Verrucomicrobiota</taxon>
        <taxon>Verrucomicrobiia</taxon>
        <taxon>Verrucomicrobiales</taxon>
        <taxon>Akkermansiaceae</taxon>
        <taxon>Akkermansia</taxon>
    </lineage>
</organism>
<accession>A0A1C7PA60</accession>
<name>A0A1C7PA60_9BACT</name>
<dbReference type="STRING" id="1679444.PYTT_1432"/>
<evidence type="ECO:0000313" key="2">
    <source>
        <dbReference type="Proteomes" id="UP000176204"/>
    </source>
</evidence>
<dbReference type="EMBL" id="LT629973">
    <property type="protein sequence ID" value="SEH88265.1"/>
    <property type="molecule type" value="Genomic_DNA"/>
</dbReference>
<proteinExistence type="predicted"/>
<evidence type="ECO:0000313" key="1">
    <source>
        <dbReference type="EMBL" id="SEH88265.1"/>
    </source>
</evidence>